<proteinExistence type="predicted"/>
<keyword evidence="1" id="KW-1185">Reference proteome</keyword>
<sequence length="230" mass="26950">MLVRRPHTRRTVASGAKSRRKEFVHPCLPSARHHFSSGWHALVAAEANRLVADAQLTAMAADTPCPRGRNAPDEILEKQNELIRLVKLFPLEEIDYHPRIRDYNILYDALVDTFGEECIGGSATYPYKLPCQINEYNVEERSNGLKFDAHLKIDDYIDDYVVFEFDTERMVTRCFVNPCCIPDHRPLLPVIDNILYRVLDRTVIQHVYCESERYIRDHIVEKFEERHYCW</sequence>
<dbReference type="WBParaSite" id="L893_g25970.t1">
    <property type="protein sequence ID" value="L893_g25970.t1"/>
    <property type="gene ID" value="L893_g25970"/>
</dbReference>
<reference evidence="2" key="1">
    <citation type="submission" date="2016-11" db="UniProtKB">
        <authorList>
            <consortium name="WormBaseParasite"/>
        </authorList>
    </citation>
    <scope>IDENTIFICATION</scope>
</reference>
<accession>A0A1I7ZFT1</accession>
<evidence type="ECO:0000313" key="1">
    <source>
        <dbReference type="Proteomes" id="UP000095287"/>
    </source>
</evidence>
<organism evidence="1 2">
    <name type="scientific">Steinernema glaseri</name>
    <dbReference type="NCBI Taxonomy" id="37863"/>
    <lineage>
        <taxon>Eukaryota</taxon>
        <taxon>Metazoa</taxon>
        <taxon>Ecdysozoa</taxon>
        <taxon>Nematoda</taxon>
        <taxon>Chromadorea</taxon>
        <taxon>Rhabditida</taxon>
        <taxon>Tylenchina</taxon>
        <taxon>Panagrolaimomorpha</taxon>
        <taxon>Strongyloidoidea</taxon>
        <taxon>Steinernematidae</taxon>
        <taxon>Steinernema</taxon>
    </lineage>
</organism>
<protein>
    <submittedName>
        <fullName evidence="2">DUF3885 domain-containing protein</fullName>
    </submittedName>
</protein>
<name>A0A1I7ZFT1_9BILA</name>
<dbReference type="AlphaFoldDB" id="A0A1I7ZFT1"/>
<dbReference type="Proteomes" id="UP000095287">
    <property type="component" value="Unplaced"/>
</dbReference>
<evidence type="ECO:0000313" key="2">
    <source>
        <dbReference type="WBParaSite" id="L893_g25970.t1"/>
    </source>
</evidence>